<gene>
    <name evidence="10" type="ORF">QYE76_072040</name>
</gene>
<dbReference type="CDD" id="cd01647">
    <property type="entry name" value="RT_LTR"/>
    <property type="match status" value="1"/>
</dbReference>
<evidence type="ECO:0000256" key="2">
    <source>
        <dbReference type="ARBA" id="ARBA00022679"/>
    </source>
</evidence>
<keyword evidence="6" id="KW-0378">Hydrolase</keyword>
<evidence type="ECO:0000256" key="4">
    <source>
        <dbReference type="ARBA" id="ARBA00022722"/>
    </source>
</evidence>
<feature type="compositionally biased region" description="Basic residues" evidence="8">
    <location>
        <begin position="451"/>
        <end position="460"/>
    </location>
</feature>
<evidence type="ECO:0000256" key="1">
    <source>
        <dbReference type="ARBA" id="ARBA00022670"/>
    </source>
</evidence>
<evidence type="ECO:0000256" key="6">
    <source>
        <dbReference type="ARBA" id="ARBA00022801"/>
    </source>
</evidence>
<feature type="region of interest" description="Disordered" evidence="8">
    <location>
        <begin position="377"/>
        <end position="397"/>
    </location>
</feature>
<keyword evidence="5" id="KW-0255">Endonuclease</keyword>
<comment type="caution">
    <text evidence="10">The sequence shown here is derived from an EMBL/GenBank/DDBJ whole genome shotgun (WGS) entry which is preliminary data.</text>
</comment>
<evidence type="ECO:0000313" key="10">
    <source>
        <dbReference type="EMBL" id="KAK1580093.1"/>
    </source>
</evidence>
<keyword evidence="4" id="KW-0540">Nuclease</keyword>
<keyword evidence="2" id="KW-0808">Transferase</keyword>
<dbReference type="Proteomes" id="UP001231189">
    <property type="component" value="Unassembled WGS sequence"/>
</dbReference>
<sequence length="730" mass="81625">MEMAELSVADLRQLIAATAEANKATAEAGQANAARITDINATLDRLALSQQELVRHTTKVDNTLDRVIQANTALDLSVSDLKQSMELVATRLATMEKARTTLSTPGTVELDPGSLRPSGRRSSHQHQGVGTAEVQPSSHTLVRGEHAITTAGHFTLPDEDEEFEQTEYDHTIPLLPGTKPVNAKPYRYAPHQKSEIEKQVADMIARGIIQESTSPFASPVLLVRKKDGTWRFCIDYRALNSITLKNKYPMPVVDELLDELAGAQWFTKLDLRSGYHQIRLVPADEHKTTFKTHQGLFEFKVMPFGLTNAPATFQAAMNSMFAPLIRKCVLVFMDDILIYSSSMKDHLAQLQQLLMPLSQCVPVRFCDGARSNMAAASSPRLSSLGKEPQNHWRHGNRKKNSAAVSQVLLLGVKQLFKGRGLLRHQPPGAGVVETFEGQWAGPGGKTWKGSSYKRSKSSRGRYRDQNSYCTTKSAGRRRFQFERFWIKLEGFEDAVRSAWDVVVGDPDPFWRLTAKLKRTARSLLSWSDKKVGSVKLQLMIAREVVFRLDVAMESRQLSPDERRLRAHLKYAYLGLASLERTMARQRAKIAWLKEGDANTAFFHQHAAYCRQKNVIHSLQVGGAVISDQAAMAEAAFTHFEGLLGTSVERQHSLDLDFLDIHSEDLAELEAVFTEDEIWEVIRRLPGCKAPGPDGFTAEFLQKCWGVIKGDFMEAFDKLFTLCGRGFQGLN</sequence>
<dbReference type="GO" id="GO:0003964">
    <property type="term" value="F:RNA-directed DNA polymerase activity"/>
    <property type="evidence" value="ECO:0007669"/>
    <property type="project" value="UniProtKB-KW"/>
</dbReference>
<dbReference type="PANTHER" id="PTHR24559:SF444">
    <property type="entry name" value="REVERSE TRANSCRIPTASE DOMAIN-CONTAINING PROTEIN"/>
    <property type="match status" value="1"/>
</dbReference>
<dbReference type="GO" id="GO:0006508">
    <property type="term" value="P:proteolysis"/>
    <property type="evidence" value="ECO:0007669"/>
    <property type="project" value="UniProtKB-KW"/>
</dbReference>
<dbReference type="InterPro" id="IPR000477">
    <property type="entry name" value="RT_dom"/>
</dbReference>
<dbReference type="EMBL" id="JAUUTY010000802">
    <property type="protein sequence ID" value="KAK1580093.1"/>
    <property type="molecule type" value="Genomic_DNA"/>
</dbReference>
<dbReference type="PANTHER" id="PTHR24559">
    <property type="entry name" value="TRANSPOSON TY3-I GAG-POL POLYPROTEIN"/>
    <property type="match status" value="1"/>
</dbReference>
<dbReference type="InterPro" id="IPR053134">
    <property type="entry name" value="RNA-dir_DNA_polymerase"/>
</dbReference>
<dbReference type="InterPro" id="IPR043502">
    <property type="entry name" value="DNA/RNA_pol_sf"/>
</dbReference>
<reference evidence="10" key="1">
    <citation type="submission" date="2023-07" db="EMBL/GenBank/DDBJ databases">
        <title>A chromosome-level genome assembly of Lolium multiflorum.</title>
        <authorList>
            <person name="Chen Y."/>
            <person name="Copetti D."/>
            <person name="Kolliker R."/>
            <person name="Studer B."/>
        </authorList>
    </citation>
    <scope>NUCLEOTIDE SEQUENCE</scope>
    <source>
        <strain evidence="10">02402/16</strain>
        <tissue evidence="10">Leaf</tissue>
    </source>
</reference>
<accession>A0AAD8PU56</accession>
<proteinExistence type="predicted"/>
<name>A0AAD8PU56_LOLMU</name>
<dbReference type="Pfam" id="PF00078">
    <property type="entry name" value="RVT_1"/>
    <property type="match status" value="1"/>
</dbReference>
<evidence type="ECO:0000259" key="9">
    <source>
        <dbReference type="PROSITE" id="PS50878"/>
    </source>
</evidence>
<evidence type="ECO:0000256" key="8">
    <source>
        <dbReference type="SAM" id="MobiDB-lite"/>
    </source>
</evidence>
<dbReference type="FunFam" id="3.10.10.10:FF:000007">
    <property type="entry name" value="Retrovirus-related Pol polyprotein from transposon 17.6-like Protein"/>
    <property type="match status" value="1"/>
</dbReference>
<evidence type="ECO:0000313" key="11">
    <source>
        <dbReference type="Proteomes" id="UP001231189"/>
    </source>
</evidence>
<dbReference type="SUPFAM" id="SSF56672">
    <property type="entry name" value="DNA/RNA polymerases"/>
    <property type="match status" value="1"/>
</dbReference>
<protein>
    <recommendedName>
        <fullName evidence="9">Reverse transcriptase domain-containing protein</fullName>
    </recommendedName>
</protein>
<keyword evidence="3" id="KW-0548">Nucleotidyltransferase</keyword>
<keyword evidence="1" id="KW-0645">Protease</keyword>
<evidence type="ECO:0000256" key="7">
    <source>
        <dbReference type="ARBA" id="ARBA00022918"/>
    </source>
</evidence>
<feature type="domain" description="Reverse transcriptase" evidence="9">
    <location>
        <begin position="204"/>
        <end position="397"/>
    </location>
</feature>
<keyword evidence="7" id="KW-0695">RNA-directed DNA polymerase</keyword>
<evidence type="ECO:0000256" key="3">
    <source>
        <dbReference type="ARBA" id="ARBA00022695"/>
    </source>
</evidence>
<dbReference type="Gene3D" id="3.10.10.10">
    <property type="entry name" value="HIV Type 1 Reverse Transcriptase, subunit A, domain 1"/>
    <property type="match status" value="1"/>
</dbReference>
<dbReference type="InterPro" id="IPR043128">
    <property type="entry name" value="Rev_trsase/Diguanyl_cyclase"/>
</dbReference>
<evidence type="ECO:0000256" key="5">
    <source>
        <dbReference type="ARBA" id="ARBA00022759"/>
    </source>
</evidence>
<feature type="region of interest" description="Disordered" evidence="8">
    <location>
        <begin position="103"/>
        <end position="138"/>
    </location>
</feature>
<organism evidence="10 11">
    <name type="scientific">Lolium multiflorum</name>
    <name type="common">Italian ryegrass</name>
    <name type="synonym">Lolium perenne subsp. multiflorum</name>
    <dbReference type="NCBI Taxonomy" id="4521"/>
    <lineage>
        <taxon>Eukaryota</taxon>
        <taxon>Viridiplantae</taxon>
        <taxon>Streptophyta</taxon>
        <taxon>Embryophyta</taxon>
        <taxon>Tracheophyta</taxon>
        <taxon>Spermatophyta</taxon>
        <taxon>Magnoliopsida</taxon>
        <taxon>Liliopsida</taxon>
        <taxon>Poales</taxon>
        <taxon>Poaceae</taxon>
        <taxon>BOP clade</taxon>
        <taxon>Pooideae</taxon>
        <taxon>Poodae</taxon>
        <taxon>Poeae</taxon>
        <taxon>Poeae Chloroplast Group 2 (Poeae type)</taxon>
        <taxon>Loliodinae</taxon>
        <taxon>Loliinae</taxon>
        <taxon>Lolium</taxon>
    </lineage>
</organism>
<dbReference type="Gene3D" id="3.30.70.270">
    <property type="match status" value="1"/>
</dbReference>
<keyword evidence="11" id="KW-1185">Reference proteome</keyword>
<dbReference type="PROSITE" id="PS50878">
    <property type="entry name" value="RT_POL"/>
    <property type="match status" value="1"/>
</dbReference>
<feature type="region of interest" description="Disordered" evidence="8">
    <location>
        <begin position="442"/>
        <end position="466"/>
    </location>
</feature>
<dbReference type="GO" id="GO:0008233">
    <property type="term" value="F:peptidase activity"/>
    <property type="evidence" value="ECO:0007669"/>
    <property type="project" value="UniProtKB-KW"/>
</dbReference>
<dbReference type="AlphaFoldDB" id="A0AAD8PU56"/>
<dbReference type="GO" id="GO:0004519">
    <property type="term" value="F:endonuclease activity"/>
    <property type="evidence" value="ECO:0007669"/>
    <property type="project" value="UniProtKB-KW"/>
</dbReference>